<gene>
    <name evidence="4" type="ORF">ACFPN9_26715</name>
</gene>
<reference evidence="5" key="1">
    <citation type="journal article" date="2019" name="Int. J. Syst. Evol. Microbiol.">
        <title>The Global Catalogue of Microorganisms (GCM) 10K type strain sequencing project: providing services to taxonomists for standard genome sequencing and annotation.</title>
        <authorList>
            <consortium name="The Broad Institute Genomics Platform"/>
            <consortium name="The Broad Institute Genome Sequencing Center for Infectious Disease"/>
            <person name="Wu L."/>
            <person name="Ma J."/>
        </authorList>
    </citation>
    <scope>NUCLEOTIDE SEQUENCE [LARGE SCALE GENOMIC DNA]</scope>
    <source>
        <strain evidence="5">CCUG 43117</strain>
    </source>
</reference>
<dbReference type="SUPFAM" id="SSF51735">
    <property type="entry name" value="NAD(P)-binding Rossmann-fold domains"/>
    <property type="match status" value="1"/>
</dbReference>
<protein>
    <submittedName>
        <fullName evidence="4">Prephenate dehydrogenase/arogenate dehydrogenase family protein</fullName>
    </submittedName>
</protein>
<accession>A0ABW0P858</accession>
<dbReference type="Gene3D" id="1.10.3660.10">
    <property type="entry name" value="6-phosphogluconate dehydrogenase C-terminal like domain"/>
    <property type="match status" value="1"/>
</dbReference>
<dbReference type="Pfam" id="PF02153">
    <property type="entry name" value="PDH_N"/>
    <property type="match status" value="1"/>
</dbReference>
<dbReference type="SUPFAM" id="SSF48179">
    <property type="entry name" value="6-phosphogluconate dehydrogenase C-terminal domain-like"/>
    <property type="match status" value="1"/>
</dbReference>
<evidence type="ECO:0000259" key="3">
    <source>
        <dbReference type="PROSITE" id="PS51176"/>
    </source>
</evidence>
<dbReference type="PANTHER" id="PTHR21363">
    <property type="entry name" value="PREPHENATE DEHYDROGENASE"/>
    <property type="match status" value="1"/>
</dbReference>
<keyword evidence="1" id="KW-0560">Oxidoreductase</keyword>
<evidence type="ECO:0000313" key="4">
    <source>
        <dbReference type="EMBL" id="MFC5508831.1"/>
    </source>
</evidence>
<sequence length="289" mass="30936">MPRQRKSFSSLGLLGFGAFGQLMARHLQPHLRLVVCDPARSPQPDPAGQGLVPGDVAAVAACDIVVLAVPVDAMAQAIASLRPHLRAGTVVLDVGSVKIEPARLLLEGLPEPVEIIGTHPLFGPQSARDGLAGLKIALCPIRGGGTGRIAAFLRRTFALDVILTTPDAHDRDMALVQGLTHLVAKILVRMEPVPRRMTTRSFELLMQATEMVRHDAPGVFLAIERANPHARAVRERFFAHAQALTQALERHDHPDPASAGSDEPECGPSAPGHPALLQRNIIPQLHAKP</sequence>
<evidence type="ECO:0000256" key="2">
    <source>
        <dbReference type="SAM" id="MobiDB-lite"/>
    </source>
</evidence>
<dbReference type="Pfam" id="PF20463">
    <property type="entry name" value="PDH_C"/>
    <property type="match status" value="1"/>
</dbReference>
<feature type="region of interest" description="Disordered" evidence="2">
    <location>
        <begin position="249"/>
        <end position="289"/>
    </location>
</feature>
<dbReference type="InterPro" id="IPR036291">
    <property type="entry name" value="NAD(P)-bd_dom_sf"/>
</dbReference>
<proteinExistence type="predicted"/>
<dbReference type="Proteomes" id="UP001596060">
    <property type="component" value="Unassembled WGS sequence"/>
</dbReference>
<name>A0ABW0P858_9HYPH</name>
<dbReference type="EMBL" id="JBHSLU010000123">
    <property type="protein sequence ID" value="MFC5508831.1"/>
    <property type="molecule type" value="Genomic_DNA"/>
</dbReference>
<feature type="domain" description="Prephenate/arogenate dehydrogenase" evidence="3">
    <location>
        <begin position="9"/>
        <end position="278"/>
    </location>
</feature>
<evidence type="ECO:0000313" key="5">
    <source>
        <dbReference type="Proteomes" id="UP001596060"/>
    </source>
</evidence>
<dbReference type="InterPro" id="IPR046825">
    <property type="entry name" value="PDH_C"/>
</dbReference>
<dbReference type="Gene3D" id="3.40.50.720">
    <property type="entry name" value="NAD(P)-binding Rossmann-like Domain"/>
    <property type="match status" value="1"/>
</dbReference>
<dbReference type="PROSITE" id="PS51176">
    <property type="entry name" value="PDH_ADH"/>
    <property type="match status" value="1"/>
</dbReference>
<dbReference type="InterPro" id="IPR008927">
    <property type="entry name" value="6-PGluconate_DH-like_C_sf"/>
</dbReference>
<comment type="caution">
    <text evidence="4">The sequence shown here is derived from an EMBL/GenBank/DDBJ whole genome shotgun (WGS) entry which is preliminary data.</text>
</comment>
<keyword evidence="5" id="KW-1185">Reference proteome</keyword>
<dbReference type="InterPro" id="IPR046826">
    <property type="entry name" value="PDH_N"/>
</dbReference>
<dbReference type="InterPro" id="IPR050812">
    <property type="entry name" value="Preph/Arog_dehydrog"/>
</dbReference>
<organism evidence="4 5">
    <name type="scientific">Bosea massiliensis</name>
    <dbReference type="NCBI Taxonomy" id="151419"/>
    <lineage>
        <taxon>Bacteria</taxon>
        <taxon>Pseudomonadati</taxon>
        <taxon>Pseudomonadota</taxon>
        <taxon>Alphaproteobacteria</taxon>
        <taxon>Hyphomicrobiales</taxon>
        <taxon>Boseaceae</taxon>
        <taxon>Bosea</taxon>
    </lineage>
</organism>
<dbReference type="RefSeq" id="WP_082734926.1">
    <property type="nucleotide sequence ID" value="NZ_JBHSLU010000123.1"/>
</dbReference>
<dbReference type="PANTHER" id="PTHR21363:SF0">
    <property type="entry name" value="PREPHENATE DEHYDROGENASE [NADP(+)]"/>
    <property type="match status" value="1"/>
</dbReference>
<dbReference type="InterPro" id="IPR003099">
    <property type="entry name" value="Prephen_DH"/>
</dbReference>
<evidence type="ECO:0000256" key="1">
    <source>
        <dbReference type="ARBA" id="ARBA00023002"/>
    </source>
</evidence>